<dbReference type="Proteomes" id="UP000696485">
    <property type="component" value="Unassembled WGS sequence"/>
</dbReference>
<keyword evidence="2" id="KW-1133">Transmembrane helix</keyword>
<dbReference type="PANTHER" id="PTHR12459:SF15">
    <property type="entry name" value="TRANSMEMBRANE PROTEIN 135"/>
    <property type="match status" value="1"/>
</dbReference>
<reference evidence="3" key="1">
    <citation type="journal article" date="2020" name="Fungal Divers.">
        <title>Resolving the Mortierellaceae phylogeny through synthesis of multi-gene phylogenetics and phylogenomics.</title>
        <authorList>
            <person name="Vandepol N."/>
            <person name="Liber J."/>
            <person name="Desiro A."/>
            <person name="Na H."/>
            <person name="Kennedy M."/>
            <person name="Barry K."/>
            <person name="Grigoriev I.V."/>
            <person name="Miller A.N."/>
            <person name="O'Donnell K."/>
            <person name="Stajich J.E."/>
            <person name="Bonito G."/>
        </authorList>
    </citation>
    <scope>NUCLEOTIDE SEQUENCE</scope>
    <source>
        <strain evidence="3">NVP1</strain>
    </source>
</reference>
<feature type="transmembrane region" description="Helical" evidence="2">
    <location>
        <begin position="312"/>
        <end position="333"/>
    </location>
</feature>
<gene>
    <name evidence="3" type="ORF">BG006_002014</name>
</gene>
<feature type="region of interest" description="Disordered" evidence="1">
    <location>
        <begin position="212"/>
        <end position="237"/>
    </location>
</feature>
<dbReference type="PANTHER" id="PTHR12459">
    <property type="entry name" value="TRANSMEMBRANE PROTEIN 135-RELATED"/>
    <property type="match status" value="1"/>
</dbReference>
<dbReference type="EMBL" id="JAAAUY010001437">
    <property type="protein sequence ID" value="KAF9322834.1"/>
    <property type="molecule type" value="Genomic_DNA"/>
</dbReference>
<organism evidence="3 4">
    <name type="scientific">Podila minutissima</name>
    <dbReference type="NCBI Taxonomy" id="64525"/>
    <lineage>
        <taxon>Eukaryota</taxon>
        <taxon>Fungi</taxon>
        <taxon>Fungi incertae sedis</taxon>
        <taxon>Mucoromycota</taxon>
        <taxon>Mortierellomycotina</taxon>
        <taxon>Mortierellomycetes</taxon>
        <taxon>Mortierellales</taxon>
        <taxon>Mortierellaceae</taxon>
        <taxon>Podila</taxon>
    </lineage>
</organism>
<keyword evidence="2" id="KW-0472">Membrane</keyword>
<name>A0A9P5VGG3_9FUNG</name>
<dbReference type="AlphaFoldDB" id="A0A9P5VGG3"/>
<feature type="transmembrane region" description="Helical" evidence="2">
    <location>
        <begin position="467"/>
        <end position="492"/>
    </location>
</feature>
<sequence>MTAAGNAYWIPEGELVEDGLVKDELIKDNGDENYEDYDDNMDKDKDEPMEAAMVESIMWLVSSISKDLFTFFGKKNKTGTAVTTGRVYAALKNQYPVERILTKNNIQLASALRVCIRSYGVGYVFATAPKLIKTLIAFLLTPRKAAKGQNPILAFLKAILAVVKDGASARKDGMGMLLMITLGGYKLLELFLNRGVKKAILMQQLQVELQQQQQKQQPQTDASATGAASTTPSPRKRIQLSDKDLATVELTADMKQRVTMLSSFLSSAAAILFMHRYRPQHATIDYSLFAVVRALDVGGHVAVKNQWGPSWLGTYGAVAVFVLACAEIMYSWLYDPSRLPGPYAFWITKMSRMDKRLLETLRGVRDGTVQFKHSNPPHVANLLTGLCEDLGMDPAMGDFELRSRLSCKVVHQGIAYSCEAHTAYRWAQGFMVSTGIYLPVHLLPALLSPKSFIQKLQANPVATVSSTLFATARSSAFLASYIALIWYGICTWRSKVMPLTMKLTGRRYTSNVIDNIYGPLLGCFMCGFSVLIEKPHRRAEMALYVLPRAMYSMWSRVMSGRLSRRAEATGEALMYAVSMSVLLTGMKWKREMVRPSMQGLLGWMLEMKGARRHRRQIQHELNGKGKEGHEQSGAGDLSEPRKDA</sequence>
<dbReference type="InterPro" id="IPR026749">
    <property type="entry name" value="Tmem135"/>
</dbReference>
<evidence type="ECO:0000313" key="4">
    <source>
        <dbReference type="Proteomes" id="UP000696485"/>
    </source>
</evidence>
<keyword evidence="2" id="KW-0812">Transmembrane</keyword>
<feature type="transmembrane region" description="Helical" evidence="2">
    <location>
        <begin position="173"/>
        <end position="192"/>
    </location>
</feature>
<evidence type="ECO:0000256" key="2">
    <source>
        <dbReference type="SAM" id="Phobius"/>
    </source>
</evidence>
<evidence type="ECO:0008006" key="5">
    <source>
        <dbReference type="Google" id="ProtNLM"/>
    </source>
</evidence>
<feature type="region of interest" description="Disordered" evidence="1">
    <location>
        <begin position="620"/>
        <end position="644"/>
    </location>
</feature>
<proteinExistence type="predicted"/>
<feature type="compositionally biased region" description="Low complexity" evidence="1">
    <location>
        <begin position="212"/>
        <end position="233"/>
    </location>
</feature>
<feature type="transmembrane region" description="Helical" evidence="2">
    <location>
        <begin position="429"/>
        <end position="447"/>
    </location>
</feature>
<feature type="transmembrane region" description="Helical" evidence="2">
    <location>
        <begin position="512"/>
        <end position="532"/>
    </location>
</feature>
<feature type="compositionally biased region" description="Basic and acidic residues" evidence="1">
    <location>
        <begin position="620"/>
        <end position="630"/>
    </location>
</feature>
<accession>A0A9P5VGG3</accession>
<keyword evidence="4" id="KW-1185">Reference proteome</keyword>
<comment type="caution">
    <text evidence="3">The sequence shown here is derived from an EMBL/GenBank/DDBJ whole genome shotgun (WGS) entry which is preliminary data.</text>
</comment>
<evidence type="ECO:0000256" key="1">
    <source>
        <dbReference type="SAM" id="MobiDB-lite"/>
    </source>
</evidence>
<protein>
    <recommendedName>
        <fullName evidence="5">Transmembrane protein 135 N-terminal domain-containing protein</fullName>
    </recommendedName>
</protein>
<evidence type="ECO:0000313" key="3">
    <source>
        <dbReference type="EMBL" id="KAF9322834.1"/>
    </source>
</evidence>
<feature type="transmembrane region" description="Helical" evidence="2">
    <location>
        <begin position="258"/>
        <end position="277"/>
    </location>
</feature>